<evidence type="ECO:0000313" key="1">
    <source>
        <dbReference type="EMBL" id="RKT45219.1"/>
    </source>
</evidence>
<accession>A0A495V7C8</accession>
<organism evidence="1 2">
    <name type="scientific">Thiocapsa rosea</name>
    <dbReference type="NCBI Taxonomy" id="69360"/>
    <lineage>
        <taxon>Bacteria</taxon>
        <taxon>Pseudomonadati</taxon>
        <taxon>Pseudomonadota</taxon>
        <taxon>Gammaproteobacteria</taxon>
        <taxon>Chromatiales</taxon>
        <taxon>Chromatiaceae</taxon>
        <taxon>Thiocapsa</taxon>
    </lineage>
</organism>
<keyword evidence="2" id="KW-1185">Reference proteome</keyword>
<reference evidence="1 2" key="1">
    <citation type="submission" date="2018-10" db="EMBL/GenBank/DDBJ databases">
        <title>Genomic Encyclopedia of Archaeal and Bacterial Type Strains, Phase II (KMG-II): from individual species to whole genera.</title>
        <authorList>
            <person name="Goeker M."/>
        </authorList>
    </citation>
    <scope>NUCLEOTIDE SEQUENCE [LARGE SCALE GENOMIC DNA]</scope>
    <source>
        <strain evidence="1 2">DSM 235</strain>
    </source>
</reference>
<evidence type="ECO:0000313" key="2">
    <source>
        <dbReference type="Proteomes" id="UP000274556"/>
    </source>
</evidence>
<comment type="caution">
    <text evidence="1">The sequence shown here is derived from an EMBL/GenBank/DDBJ whole genome shotgun (WGS) entry which is preliminary data.</text>
</comment>
<dbReference type="Proteomes" id="UP000274556">
    <property type="component" value="Unassembled WGS sequence"/>
</dbReference>
<gene>
    <name evidence="1" type="ORF">BDD21_2638</name>
</gene>
<name>A0A495V7C8_9GAMM</name>
<proteinExistence type="predicted"/>
<sequence>MLGTGMTTETEIRLRGMRALIEALGLVEAERFVVSINRERFDYTTWRQKGLPDLSIEQIAACANQLSADLDTKPSA</sequence>
<dbReference type="EMBL" id="RBXL01000001">
    <property type="protein sequence ID" value="RKT45219.1"/>
    <property type="molecule type" value="Genomic_DNA"/>
</dbReference>
<protein>
    <submittedName>
        <fullName evidence="1">Uncharacterized protein</fullName>
    </submittedName>
</protein>
<dbReference type="AlphaFoldDB" id="A0A495V7C8"/>